<dbReference type="PRINTS" id="PR01217">
    <property type="entry name" value="PRICHEXTENSN"/>
</dbReference>
<evidence type="ECO:0000256" key="1">
    <source>
        <dbReference type="SAM" id="MobiDB-lite"/>
    </source>
</evidence>
<feature type="compositionally biased region" description="Low complexity" evidence="1">
    <location>
        <begin position="92"/>
        <end position="121"/>
    </location>
</feature>
<sequence>MGRQEKSLDPTHGPVERFAHDLRQLRQQAGTPTYRAMAAKPHCSANSLLAAASGARLPTLTVALAYVRACDGDPQQWQQRWHDTRRQLQQGPAAASLTAAPPPDTVTDTESSGAADSAPDSAGPPVPAGVDTDAPLPAGVDALQHAGPGHTAEVEHKASAEPHEPDTLGPPLPAPAPARETAATVTGGFPDLPPGTAQPAPAEPPTSPPASRSAQRPALPPPVFSPAPPPAGLAPSGQVRLGPPGRKSRRGWWRNRRRLALYLASVVILTAAAVTAAAVLAPGTPEPASSAAHPQGVSLPTQPGTSTPQPPTSSPTPELPTTPTSRSAPRHSSGGDSGNHRKATGVTGTALLGAPDFDGYCTATRQGHVELVRNDAYGWHCTSDNGTGDDAQAVCAWTYGTDQLTNRVADFNNPHSWECWHTRTGRLGSLNFNRYCQITGHHSATYVQGRDAYGWYCTGSNDGVTPKTPASASTTPPRPSAASRTSTTRTPGNAGHDHPPAIAASRPSPRRVRR</sequence>
<gene>
    <name evidence="3" type="ORF">GCM10009727_83170</name>
</gene>
<dbReference type="EMBL" id="BAAAMR010000124">
    <property type="protein sequence ID" value="GAA2165000.1"/>
    <property type="molecule type" value="Genomic_DNA"/>
</dbReference>
<feature type="compositionally biased region" description="Pro residues" evidence="1">
    <location>
        <begin position="218"/>
        <end position="232"/>
    </location>
</feature>
<feature type="compositionally biased region" description="Pro residues" evidence="1">
    <location>
        <begin position="308"/>
        <end position="320"/>
    </location>
</feature>
<feature type="compositionally biased region" description="Low complexity" evidence="1">
    <location>
        <begin position="468"/>
        <end position="491"/>
    </location>
</feature>
<reference evidence="3 4" key="1">
    <citation type="journal article" date="2019" name="Int. J. Syst. Evol. Microbiol.">
        <title>The Global Catalogue of Microorganisms (GCM) 10K type strain sequencing project: providing services to taxonomists for standard genome sequencing and annotation.</title>
        <authorList>
            <consortium name="The Broad Institute Genomics Platform"/>
            <consortium name="The Broad Institute Genome Sequencing Center for Infectious Disease"/>
            <person name="Wu L."/>
            <person name="Ma J."/>
        </authorList>
    </citation>
    <scope>NUCLEOTIDE SEQUENCE [LARGE SCALE GENOMIC DNA]</scope>
    <source>
        <strain evidence="3 4">JCM 13850</strain>
    </source>
</reference>
<evidence type="ECO:0000313" key="3">
    <source>
        <dbReference type="EMBL" id="GAA2165000.1"/>
    </source>
</evidence>
<keyword evidence="2" id="KW-1133">Transmembrane helix</keyword>
<feature type="compositionally biased region" description="Basic and acidic residues" evidence="1">
    <location>
        <begin position="152"/>
        <end position="166"/>
    </location>
</feature>
<evidence type="ECO:0000313" key="4">
    <source>
        <dbReference type="Proteomes" id="UP001501020"/>
    </source>
</evidence>
<feature type="transmembrane region" description="Helical" evidence="2">
    <location>
        <begin position="259"/>
        <end position="281"/>
    </location>
</feature>
<name>A0ABN3AFK8_9ACTN</name>
<dbReference type="Proteomes" id="UP001501020">
    <property type="component" value="Unassembled WGS sequence"/>
</dbReference>
<proteinExistence type="predicted"/>
<accession>A0ABN3AFK8</accession>
<keyword evidence="4" id="KW-1185">Reference proteome</keyword>
<protein>
    <recommendedName>
        <fullName evidence="5">Helix-turn-helix domain-containing protein</fullName>
    </recommendedName>
</protein>
<evidence type="ECO:0008006" key="5">
    <source>
        <dbReference type="Google" id="ProtNLM"/>
    </source>
</evidence>
<feature type="compositionally biased region" description="Low complexity" evidence="1">
    <location>
        <begin position="298"/>
        <end position="307"/>
    </location>
</feature>
<organism evidence="3 4">
    <name type="scientific">Actinomadura napierensis</name>
    <dbReference type="NCBI Taxonomy" id="267854"/>
    <lineage>
        <taxon>Bacteria</taxon>
        <taxon>Bacillati</taxon>
        <taxon>Actinomycetota</taxon>
        <taxon>Actinomycetes</taxon>
        <taxon>Streptosporangiales</taxon>
        <taxon>Thermomonosporaceae</taxon>
        <taxon>Actinomadura</taxon>
    </lineage>
</organism>
<feature type="region of interest" description="Disordered" evidence="1">
    <location>
        <begin position="284"/>
        <end position="344"/>
    </location>
</feature>
<feature type="region of interest" description="Disordered" evidence="1">
    <location>
        <begin position="465"/>
        <end position="514"/>
    </location>
</feature>
<comment type="caution">
    <text evidence="3">The sequence shown here is derived from an EMBL/GenBank/DDBJ whole genome shotgun (WGS) entry which is preliminary data.</text>
</comment>
<keyword evidence="2" id="KW-0472">Membrane</keyword>
<evidence type="ECO:0000256" key="2">
    <source>
        <dbReference type="SAM" id="Phobius"/>
    </source>
</evidence>
<feature type="region of interest" description="Disordered" evidence="1">
    <location>
        <begin position="77"/>
        <end position="250"/>
    </location>
</feature>
<keyword evidence="2" id="KW-0812">Transmembrane</keyword>